<dbReference type="Proteomes" id="UP000887568">
    <property type="component" value="Unplaced"/>
</dbReference>
<dbReference type="OMA" id="FHWTERA"/>
<protein>
    <submittedName>
        <fullName evidence="2">Uncharacterized protein</fullName>
    </submittedName>
</protein>
<sequence>MPMARDSGCNSPSKSHVVYHHSRHFSCLVAEFLTSELQAAKIIASRPQKVEAMQVDKECGWHVSSQHLKNICVGLKLKKPPAGVNEVQLFNQIEQSIRERLGSMGTEGAGKPILKKQLTEQQWAKLGKINDRMRKEYSLRRQMLLKRLDVTIQSFQWGERIKGKMQDDLAAAYRPKRGKLAADSPVTIATLMAAREDLAKLRKTSSGSVRKNTKSAIHKVIMGHAQLKY</sequence>
<evidence type="ECO:0000313" key="2">
    <source>
        <dbReference type="EnsemblMetazoa" id="XP_038071723.1"/>
    </source>
</evidence>
<accession>A0A914B6H4</accession>
<reference evidence="2" key="1">
    <citation type="submission" date="2022-11" db="UniProtKB">
        <authorList>
            <consortium name="EnsemblMetazoa"/>
        </authorList>
    </citation>
    <scope>IDENTIFICATION</scope>
</reference>
<keyword evidence="3" id="KW-1185">Reference proteome</keyword>
<dbReference type="RefSeq" id="XP_038071723.1">
    <property type="nucleotide sequence ID" value="XM_038215795.1"/>
</dbReference>
<proteinExistence type="inferred from homology"/>
<dbReference type="PANTHER" id="PTHR31353">
    <property type="entry name" value="FAM98"/>
    <property type="match status" value="1"/>
</dbReference>
<comment type="similarity">
    <text evidence="1">Belongs to the FAM98 family.</text>
</comment>
<organism evidence="2 3">
    <name type="scientific">Patiria miniata</name>
    <name type="common">Bat star</name>
    <name type="synonym">Asterina miniata</name>
    <dbReference type="NCBI Taxonomy" id="46514"/>
    <lineage>
        <taxon>Eukaryota</taxon>
        <taxon>Metazoa</taxon>
        <taxon>Echinodermata</taxon>
        <taxon>Eleutherozoa</taxon>
        <taxon>Asterozoa</taxon>
        <taxon>Asteroidea</taxon>
        <taxon>Valvatacea</taxon>
        <taxon>Valvatida</taxon>
        <taxon>Asterinidae</taxon>
        <taxon>Patiria</taxon>
    </lineage>
</organism>
<dbReference type="PANTHER" id="PTHR31353:SF1">
    <property type="entry name" value="PROTEIN FAM98B"/>
    <property type="match status" value="1"/>
</dbReference>
<dbReference type="GeneID" id="119740466"/>
<evidence type="ECO:0000313" key="3">
    <source>
        <dbReference type="Proteomes" id="UP000887568"/>
    </source>
</evidence>
<dbReference type="InterPro" id="IPR018797">
    <property type="entry name" value="FAM98"/>
</dbReference>
<name>A0A914B6H4_PATMI</name>
<dbReference type="Pfam" id="PF10239">
    <property type="entry name" value="DUF2465"/>
    <property type="match status" value="1"/>
</dbReference>
<dbReference type="AlphaFoldDB" id="A0A914B6H4"/>
<dbReference type="EnsemblMetazoa" id="XM_038215795.1">
    <property type="protein sequence ID" value="XP_038071723.1"/>
    <property type="gene ID" value="LOC119740466"/>
</dbReference>
<dbReference type="GO" id="GO:0072669">
    <property type="term" value="C:tRNA-splicing ligase complex"/>
    <property type="evidence" value="ECO:0007669"/>
    <property type="project" value="TreeGrafter"/>
</dbReference>
<evidence type="ECO:0000256" key="1">
    <source>
        <dbReference type="ARBA" id="ARBA00007218"/>
    </source>
</evidence>
<dbReference type="OrthoDB" id="512356at2759"/>